<dbReference type="RefSeq" id="WP_133322425.1">
    <property type="nucleotide sequence ID" value="NZ_SMTF01000010.1"/>
</dbReference>
<sequence>MNDFRATRSIHGVALLAALALSACGGRDDAAAGAQPTVDPAAPSTVVEWTLPATLPGSASPSLAVAPDGRLLLSWVNSQAGRRHIMQFSAFSHPQDRWLHGMSTIAIGHSMFVNWADVPHMTGTPDGALWAHWLQKSGEGAYAYDVVLSRSRDGGANWAEPVRPHDDGTQTEHGFVSMWPQGNSTLGIAWLDGRNTGGGGHEGHDAHHAPQGAMTLRAAVFDGALQRTQEFELDDRVCDCCQTAVAQTAQGALLVYRGRTEGEVRDILATRFNGIDWSTPRAVHADGWEMPACPVNGPAVAATGETAIVGWYTEAGSQPEVRLARSTDSGDSFAAPVMLDSGAGVLGRIAVALDGQQAWAVWLREDGDAQSLWLSRRSPDLATEYERIEVAKPRGRGRATGFPVLAVQGGSAYIAWTDVVGGVPNLRGVRVGRP</sequence>
<dbReference type="Gene3D" id="2.120.10.10">
    <property type="match status" value="1"/>
</dbReference>
<gene>
    <name evidence="2" type="ORF">E2F46_12205</name>
</gene>
<reference evidence="2 3" key="1">
    <citation type="submission" date="2019-03" db="EMBL/GenBank/DDBJ databases">
        <title>Luteimonas zhaokaii sp.nov., isolated from the rectal contents of Plateau pika in Yushu, Qinghai Province, China.</title>
        <authorList>
            <person name="Zhang G."/>
        </authorList>
    </citation>
    <scope>NUCLEOTIDE SEQUENCE [LARGE SCALE GENOMIC DNA]</scope>
    <source>
        <strain evidence="2 3">B9</strain>
    </source>
</reference>
<evidence type="ECO:0000256" key="1">
    <source>
        <dbReference type="SAM" id="SignalP"/>
    </source>
</evidence>
<dbReference type="EMBL" id="SMTF01000010">
    <property type="protein sequence ID" value="TDK23121.1"/>
    <property type="molecule type" value="Genomic_DNA"/>
</dbReference>
<evidence type="ECO:0000313" key="2">
    <source>
        <dbReference type="EMBL" id="TDK23121.1"/>
    </source>
</evidence>
<dbReference type="SUPFAM" id="SSF50939">
    <property type="entry name" value="Sialidases"/>
    <property type="match status" value="1"/>
</dbReference>
<dbReference type="OrthoDB" id="9764969at2"/>
<protein>
    <submittedName>
        <fullName evidence="2">Exo-alpha-sialidase</fullName>
    </submittedName>
</protein>
<feature type="signal peptide" evidence="1">
    <location>
        <begin position="1"/>
        <end position="25"/>
    </location>
</feature>
<accession>A0A4R5TPN6</accession>
<feature type="chain" id="PRO_5020578433" evidence="1">
    <location>
        <begin position="26"/>
        <end position="434"/>
    </location>
</feature>
<evidence type="ECO:0000313" key="3">
    <source>
        <dbReference type="Proteomes" id="UP000294796"/>
    </source>
</evidence>
<dbReference type="CDD" id="cd15482">
    <property type="entry name" value="Sialidase_non-viral"/>
    <property type="match status" value="1"/>
</dbReference>
<dbReference type="AlphaFoldDB" id="A0A4R5TPN6"/>
<comment type="caution">
    <text evidence="2">The sequence shown here is derived from an EMBL/GenBank/DDBJ whole genome shotgun (WGS) entry which is preliminary data.</text>
</comment>
<keyword evidence="1" id="KW-0732">Signal</keyword>
<keyword evidence="3" id="KW-1185">Reference proteome</keyword>
<proteinExistence type="predicted"/>
<dbReference type="Proteomes" id="UP000294796">
    <property type="component" value="Unassembled WGS sequence"/>
</dbReference>
<dbReference type="PROSITE" id="PS51257">
    <property type="entry name" value="PROKAR_LIPOPROTEIN"/>
    <property type="match status" value="1"/>
</dbReference>
<name>A0A4R5TPN6_9GAMM</name>
<dbReference type="InterPro" id="IPR036278">
    <property type="entry name" value="Sialidase_sf"/>
</dbReference>
<organism evidence="2 3">
    <name type="scientific">Luteimonas aestuarii</name>
    <dbReference type="NCBI Taxonomy" id="453837"/>
    <lineage>
        <taxon>Bacteria</taxon>
        <taxon>Pseudomonadati</taxon>
        <taxon>Pseudomonadota</taxon>
        <taxon>Gammaproteobacteria</taxon>
        <taxon>Lysobacterales</taxon>
        <taxon>Lysobacteraceae</taxon>
        <taxon>Luteimonas</taxon>
    </lineage>
</organism>